<proteinExistence type="predicted"/>
<evidence type="ECO:0000313" key="3">
    <source>
        <dbReference type="EMBL" id="KKU21547.1"/>
    </source>
</evidence>
<feature type="region of interest" description="Disordered" evidence="2">
    <location>
        <begin position="1"/>
        <end position="25"/>
    </location>
</feature>
<comment type="caution">
    <text evidence="3">The sequence shown here is derived from an EMBL/GenBank/DDBJ whole genome shotgun (WGS) entry which is preliminary data.</text>
</comment>
<evidence type="ECO:0000313" key="4">
    <source>
        <dbReference type="Proteomes" id="UP000034107"/>
    </source>
</evidence>
<gene>
    <name evidence="3" type="ORF">UX31_C0016G0024</name>
</gene>
<evidence type="ECO:0000256" key="1">
    <source>
        <dbReference type="SAM" id="Coils"/>
    </source>
</evidence>
<reference evidence="3 4" key="1">
    <citation type="journal article" date="2015" name="Nature">
        <title>rRNA introns, odd ribosomes, and small enigmatic genomes across a large radiation of phyla.</title>
        <authorList>
            <person name="Brown C.T."/>
            <person name="Hug L.A."/>
            <person name="Thomas B.C."/>
            <person name="Sharon I."/>
            <person name="Castelle C.J."/>
            <person name="Singh A."/>
            <person name="Wilkins M.J."/>
            <person name="Williams K.H."/>
            <person name="Banfield J.F."/>
        </authorList>
    </citation>
    <scope>NUCLEOTIDE SEQUENCE [LARGE SCALE GENOMIC DNA]</scope>
</reference>
<accession>A0A0G1NMF9</accession>
<dbReference type="Proteomes" id="UP000034107">
    <property type="component" value="Unassembled WGS sequence"/>
</dbReference>
<feature type="coiled-coil region" evidence="1">
    <location>
        <begin position="33"/>
        <end position="60"/>
    </location>
</feature>
<protein>
    <submittedName>
        <fullName evidence="3">Uncharacterized protein</fullName>
    </submittedName>
</protein>
<dbReference type="AlphaFoldDB" id="A0A0G1NMF9"/>
<organism evidence="3 4">
    <name type="scientific">Candidatus Nomurabacteria bacterium GW2011_GWA1_46_11</name>
    <dbReference type="NCBI Taxonomy" id="1618732"/>
    <lineage>
        <taxon>Bacteria</taxon>
        <taxon>Candidatus Nomuraibacteriota</taxon>
    </lineage>
</organism>
<evidence type="ECO:0000256" key="2">
    <source>
        <dbReference type="SAM" id="MobiDB-lite"/>
    </source>
</evidence>
<dbReference type="EMBL" id="LCLS01000016">
    <property type="protein sequence ID" value="KKU21547.1"/>
    <property type="molecule type" value="Genomic_DNA"/>
</dbReference>
<sequence>MTAEIVKTKTTDPRDEDEKSTTKKIKYRPEDTAHDIAEQIERATAEARRQAAEREKKTKK</sequence>
<keyword evidence="1" id="KW-0175">Coiled coil</keyword>
<name>A0A0G1NMF9_9BACT</name>